<feature type="domain" description="S1 motif" evidence="11">
    <location>
        <begin position="155"/>
        <end position="253"/>
    </location>
</feature>
<dbReference type="InterPro" id="IPR003107">
    <property type="entry name" value="HAT"/>
</dbReference>
<dbReference type="CDD" id="cd05703">
    <property type="entry name" value="S1_Rrp5_repeat_hs12_sc9"/>
    <property type="match status" value="1"/>
</dbReference>
<dbReference type="Gene3D" id="2.40.50.140">
    <property type="entry name" value="Nucleic acid-binding proteins"/>
    <property type="match status" value="10"/>
</dbReference>
<dbReference type="FunFam" id="2.40.50.140:FF:000159">
    <property type="entry name" value="rRNA biogenesis protein rrp5"/>
    <property type="match status" value="1"/>
</dbReference>
<dbReference type="FunFam" id="2.40.50.140:FF:000278">
    <property type="entry name" value="rRNA biogenesis protein rrp5"/>
    <property type="match status" value="1"/>
</dbReference>
<feature type="compositionally biased region" description="Acidic residues" evidence="10">
    <location>
        <begin position="96"/>
        <end position="111"/>
    </location>
</feature>
<dbReference type="PhylomeDB" id="S8B1T0"/>
<dbReference type="CDD" id="cd05706">
    <property type="entry name" value="S1_Rrp5_repeat_sc10"/>
    <property type="match status" value="1"/>
</dbReference>
<evidence type="ECO:0000256" key="1">
    <source>
        <dbReference type="ARBA" id="ARBA00004604"/>
    </source>
</evidence>
<dbReference type="SUPFAM" id="SSF50249">
    <property type="entry name" value="Nucleic acid-binding proteins"/>
    <property type="match status" value="11"/>
</dbReference>
<feature type="compositionally biased region" description="Basic and acidic residues" evidence="10">
    <location>
        <begin position="25"/>
        <end position="38"/>
    </location>
</feature>
<evidence type="ECO:0000313" key="12">
    <source>
        <dbReference type="EMBL" id="EPS32778.1"/>
    </source>
</evidence>
<comment type="subcellular location">
    <subcellularLocation>
        <location evidence="1">Nucleus</location>
        <location evidence="1">Nucleolus</location>
    </subcellularLocation>
</comment>
<dbReference type="Proteomes" id="UP000019376">
    <property type="component" value="Unassembled WGS sequence"/>
</dbReference>
<feature type="domain" description="S1 motif" evidence="11">
    <location>
        <begin position="269"/>
        <end position="338"/>
    </location>
</feature>
<dbReference type="Gene3D" id="1.25.40.10">
    <property type="entry name" value="Tetratricopeptide repeat domain"/>
    <property type="match status" value="2"/>
</dbReference>
<feature type="domain" description="S1 motif" evidence="11">
    <location>
        <begin position="1133"/>
        <end position="1202"/>
    </location>
</feature>
<dbReference type="CDD" id="cd05693">
    <property type="entry name" value="S1_Rrp5_repeat_hs1_sc1"/>
    <property type="match status" value="1"/>
</dbReference>
<feature type="region of interest" description="Disordered" evidence="10">
    <location>
        <begin position="1390"/>
        <end position="1514"/>
    </location>
</feature>
<dbReference type="GO" id="GO:0006364">
    <property type="term" value="P:rRNA processing"/>
    <property type="evidence" value="ECO:0007669"/>
    <property type="project" value="UniProtKB-KW"/>
</dbReference>
<dbReference type="FunFam" id="2.40.50.140:FF:000266">
    <property type="entry name" value="rRNA biogenesis protein rrp5"/>
    <property type="match status" value="1"/>
</dbReference>
<feature type="domain" description="S1 motif" evidence="11">
    <location>
        <begin position="551"/>
        <end position="625"/>
    </location>
</feature>
<feature type="domain" description="S1 motif" evidence="11">
    <location>
        <begin position="1316"/>
        <end position="1387"/>
    </location>
</feature>
<dbReference type="CDD" id="cd05707">
    <property type="entry name" value="S1_Rrp5_repeat_sc11"/>
    <property type="match status" value="1"/>
</dbReference>
<dbReference type="FunFam" id="2.40.50.140:FF:000155">
    <property type="entry name" value="rRNA biogenesis protein RRP5"/>
    <property type="match status" value="1"/>
</dbReference>
<dbReference type="HOGENOM" id="CLU_000845_0_0_1"/>
<dbReference type="EMBL" id="KB644414">
    <property type="protein sequence ID" value="EPS32778.1"/>
    <property type="molecule type" value="Genomic_DNA"/>
</dbReference>
<feature type="compositionally biased region" description="Basic and acidic residues" evidence="10">
    <location>
        <begin position="80"/>
        <end position="95"/>
    </location>
</feature>
<feature type="domain" description="S1 motif" evidence="11">
    <location>
        <begin position="645"/>
        <end position="714"/>
    </location>
</feature>
<dbReference type="CDD" id="cd05698">
    <property type="entry name" value="S1_Rrp5_repeat_hs6_sc5"/>
    <property type="match status" value="1"/>
</dbReference>
<dbReference type="FunFam" id="1.25.40.10:FF:000467">
    <property type="entry name" value="Putative rRNA biogenesis protein RRP5"/>
    <property type="match status" value="1"/>
</dbReference>
<dbReference type="Pfam" id="PF00575">
    <property type="entry name" value="S1"/>
    <property type="match status" value="4"/>
</dbReference>
<dbReference type="FunFam" id="2.40.50.140:FF:000367">
    <property type="entry name" value="rRNA biogenesis protein RRP5, putative"/>
    <property type="match status" value="1"/>
</dbReference>
<accession>S8B1T0</accession>
<feature type="compositionally biased region" description="Basic residues" evidence="10">
    <location>
        <begin position="117"/>
        <end position="131"/>
    </location>
</feature>
<dbReference type="SMART" id="SM00386">
    <property type="entry name" value="HAT"/>
    <property type="match status" value="6"/>
</dbReference>
<evidence type="ECO:0000256" key="10">
    <source>
        <dbReference type="SAM" id="MobiDB-lite"/>
    </source>
</evidence>
<dbReference type="InterPro" id="IPR048059">
    <property type="entry name" value="Rrp5_S1_rpt_hs1_sc1"/>
</dbReference>
<dbReference type="InterPro" id="IPR048058">
    <property type="entry name" value="Rrp5_S1_rpt_hs11_sc8"/>
</dbReference>
<keyword evidence="2" id="KW-0690">Ribosome biogenesis</keyword>
<dbReference type="FunFam" id="2.40.50.140:FF:000279">
    <property type="entry name" value="rRNA biogenesis protein rrp5"/>
    <property type="match status" value="1"/>
</dbReference>
<feature type="compositionally biased region" description="Acidic residues" evidence="10">
    <location>
        <begin position="1474"/>
        <end position="1487"/>
    </location>
</feature>
<evidence type="ECO:0000259" key="11">
    <source>
        <dbReference type="PROSITE" id="PS50126"/>
    </source>
</evidence>
<evidence type="ECO:0000256" key="2">
    <source>
        <dbReference type="ARBA" id="ARBA00022517"/>
    </source>
</evidence>
<comment type="function">
    <text evidence="7">Involved in the biogenesis of rRNA. Required for the formation of 18S and 5.8S rRNA.</text>
</comment>
<dbReference type="CDD" id="cd05702">
    <property type="entry name" value="S1_Rrp5_repeat_hs11_sc8"/>
    <property type="match status" value="1"/>
</dbReference>
<dbReference type="Pfam" id="PF23459">
    <property type="entry name" value="S1_RRP5"/>
    <property type="match status" value="2"/>
</dbReference>
<dbReference type="CDD" id="cd05697">
    <property type="entry name" value="S1_Rrp5_repeat_hs5"/>
    <property type="match status" value="1"/>
</dbReference>
<dbReference type="InterPro" id="IPR011990">
    <property type="entry name" value="TPR-like_helical_dom_sf"/>
</dbReference>
<feature type="region of interest" description="Disordered" evidence="10">
    <location>
        <begin position="1"/>
        <end position="141"/>
    </location>
</feature>
<evidence type="ECO:0000256" key="5">
    <source>
        <dbReference type="ARBA" id="ARBA00022737"/>
    </source>
</evidence>
<dbReference type="STRING" id="933388.S8B1T0"/>
<feature type="compositionally biased region" description="Acidic residues" evidence="10">
    <location>
        <begin position="1394"/>
        <end position="1425"/>
    </location>
</feature>
<feature type="compositionally biased region" description="Acidic residues" evidence="10">
    <location>
        <begin position="1436"/>
        <end position="1450"/>
    </location>
</feature>
<evidence type="ECO:0000256" key="7">
    <source>
        <dbReference type="ARBA" id="ARBA00055575"/>
    </source>
</evidence>
<dbReference type="InterPro" id="IPR057302">
    <property type="entry name" value="Rrp5_S1"/>
</dbReference>
<dbReference type="InterPro" id="IPR045209">
    <property type="entry name" value="Rrp5"/>
</dbReference>
<keyword evidence="5" id="KW-0677">Repeat</keyword>
<dbReference type="SMART" id="SM00316">
    <property type="entry name" value="S1"/>
    <property type="match status" value="12"/>
</dbReference>
<dbReference type="PROSITE" id="PS50126">
    <property type="entry name" value="S1"/>
    <property type="match status" value="11"/>
</dbReference>
<evidence type="ECO:0000256" key="8">
    <source>
        <dbReference type="ARBA" id="ARBA00073619"/>
    </source>
</evidence>
<feature type="compositionally biased region" description="Basic and acidic residues" evidence="10">
    <location>
        <begin position="1497"/>
        <end position="1508"/>
    </location>
</feature>
<dbReference type="eggNOG" id="KOG1070">
    <property type="taxonomic scope" value="Eukaryota"/>
</dbReference>
<evidence type="ECO:0000313" key="13">
    <source>
        <dbReference type="Proteomes" id="UP000019376"/>
    </source>
</evidence>
<dbReference type="InterPro" id="IPR012340">
    <property type="entry name" value="NA-bd_OB-fold"/>
</dbReference>
<keyword evidence="6" id="KW-0539">Nucleus</keyword>
<dbReference type="PANTHER" id="PTHR23270:SF10">
    <property type="entry name" value="PROTEIN RRP5 HOMOLOG"/>
    <property type="match status" value="1"/>
</dbReference>
<dbReference type="FunFam" id="2.40.50.140:FF:000103">
    <property type="entry name" value="protein RRP5 homolog"/>
    <property type="match status" value="2"/>
</dbReference>
<dbReference type="GO" id="GO:0032040">
    <property type="term" value="C:small-subunit processome"/>
    <property type="evidence" value="ECO:0007669"/>
    <property type="project" value="TreeGrafter"/>
</dbReference>
<feature type="domain" description="S1 motif" evidence="11">
    <location>
        <begin position="829"/>
        <end position="898"/>
    </location>
</feature>
<keyword evidence="4" id="KW-0597">Phosphoprotein</keyword>
<dbReference type="CDD" id="cd04461">
    <property type="entry name" value="S1_Rrp5_repeat_hs8_sc7"/>
    <property type="match status" value="1"/>
</dbReference>
<feature type="domain" description="S1 motif" evidence="11">
    <location>
        <begin position="1227"/>
        <end position="1296"/>
    </location>
</feature>
<dbReference type="SUPFAM" id="SSF48452">
    <property type="entry name" value="TPR-like"/>
    <property type="match status" value="2"/>
</dbReference>
<evidence type="ECO:0000256" key="6">
    <source>
        <dbReference type="ARBA" id="ARBA00023242"/>
    </source>
</evidence>
<evidence type="ECO:0000256" key="3">
    <source>
        <dbReference type="ARBA" id="ARBA00022552"/>
    </source>
</evidence>
<dbReference type="OrthoDB" id="412781at2759"/>
<name>S8B1T0_PENO1</name>
<gene>
    <name evidence="12" type="ORF">PDE_07738</name>
</gene>
<protein>
    <recommendedName>
        <fullName evidence="8">rRNA biogenesis protein RRP5</fullName>
    </recommendedName>
    <alternativeName>
        <fullName evidence="9">Ribosomal RNA-processing protein 5</fullName>
    </alternativeName>
</protein>
<feature type="compositionally biased region" description="Basic and acidic residues" evidence="10">
    <location>
        <begin position="132"/>
        <end position="141"/>
    </location>
</feature>
<organism evidence="12 13">
    <name type="scientific">Penicillium oxalicum (strain 114-2 / CGMCC 5302)</name>
    <name type="common">Penicillium decumbens</name>
    <dbReference type="NCBI Taxonomy" id="933388"/>
    <lineage>
        <taxon>Eukaryota</taxon>
        <taxon>Fungi</taxon>
        <taxon>Dikarya</taxon>
        <taxon>Ascomycota</taxon>
        <taxon>Pezizomycotina</taxon>
        <taxon>Eurotiomycetes</taxon>
        <taxon>Eurotiomycetidae</taxon>
        <taxon>Eurotiales</taxon>
        <taxon>Aspergillaceae</taxon>
        <taxon>Penicillium</taxon>
    </lineage>
</organism>
<dbReference type="FunFam" id="2.40.50.140:FF:000196">
    <property type="entry name" value="rRNA biogenesis protein RRP5"/>
    <property type="match status" value="1"/>
</dbReference>
<feature type="domain" description="S1 motif" evidence="11">
    <location>
        <begin position="458"/>
        <end position="534"/>
    </location>
</feature>
<keyword evidence="3" id="KW-0698">rRNA processing</keyword>
<feature type="domain" description="S1 motif" evidence="11">
    <location>
        <begin position="940"/>
        <end position="1016"/>
    </location>
</feature>
<evidence type="ECO:0000256" key="9">
    <source>
        <dbReference type="ARBA" id="ARBA00076674"/>
    </source>
</evidence>
<dbReference type="GO" id="GO:0003723">
    <property type="term" value="F:RNA binding"/>
    <property type="evidence" value="ECO:0007669"/>
    <property type="project" value="TreeGrafter"/>
</dbReference>
<evidence type="ECO:0000256" key="4">
    <source>
        <dbReference type="ARBA" id="ARBA00022553"/>
    </source>
</evidence>
<reference evidence="12 13" key="1">
    <citation type="journal article" date="2013" name="PLoS ONE">
        <title>Genomic and secretomic analyses reveal unique features of the lignocellulolytic enzyme system of Penicillium decumbens.</title>
        <authorList>
            <person name="Liu G."/>
            <person name="Zhang L."/>
            <person name="Wei X."/>
            <person name="Zou G."/>
            <person name="Qin Y."/>
            <person name="Ma L."/>
            <person name="Li J."/>
            <person name="Zheng H."/>
            <person name="Wang S."/>
            <person name="Wang C."/>
            <person name="Xun L."/>
            <person name="Zhao G.-P."/>
            <person name="Zhou Z."/>
            <person name="Qu Y."/>
        </authorList>
    </citation>
    <scope>NUCLEOTIDE SEQUENCE [LARGE SCALE GENOMIC DNA]</scope>
    <source>
        <strain evidence="13">114-2 / CGMCC 5302</strain>
    </source>
</reference>
<feature type="domain" description="S1 motif" evidence="11">
    <location>
        <begin position="1048"/>
        <end position="1119"/>
    </location>
</feature>
<sequence>MAPIKRKGNAPEETNARQPQKRAKVGAEDRKPESKSRDTAPQASELSVLRDDEPSFPRGGGSVLTPLERKQIQIQANKDVLFEQKGVKKPTREFADDMDDDEDDEDVEMEDADTKAGAKKSRKKKTKGKKSTNKESSEKEGVRIEGLSYKRIVPGSMILGQVSGITAHDIAISLPNNLVGYVPLTSVSKVLDDKIEKMLNEDEDDDESSDEDIFDLKEHFYIGQYLRTYVTSTGTEATEAGGRSKKRLELSIDPRQANTGLSKSDLVAETAVQAAVVSVEDHGVVMDLGIEGGDLKGFMSSKEVDPRVEYSSLKEGSVFLCMVTGHNASGNVIKLSAKFQSSAAIKNSHFLSAAPTINSFLPGVAAEILLTEVTPNGIAGKIMGMIDAVVDLVQSGADDGKLDIERKWKMGAKIKGRIVSTFPSSEPFKVGFSLLDHVMKLSSDSRGPGSSDEAPAVSAIIPEVKVVKMDPSGMGLYAQIGETKHIGFVHISRLSDGKIESISPEAGAYKIGSTHEARVVGYNMIDNLYLLSFEKSVIEQPFLRIEDVNVGAIVKAKVEKLLIGATGMEGVIASLADGISGLVPSMHFADTQLQFPEKKFRVGQKISARILSVNLDKRQIRLTLKKSLLNSESAIWKDYKDIMAGAQSPGTIVNLQPHGAVVQFYGTVRGFLPVSEMSSAYIKDPAEHFRLGQVVNVHALSVDASQGRLAVSCKDPSTYSEKYGQAFEDITPGLLVSGTVFEKSGDDLLLKLEESDLVARLDVQHIIDGSPSKQNSTLSKIRVGQKLNDLLVLDTQRAHRLIRVSSRASLKKAVKQGLMPSKFQDVQEDSNVTGFVRNITPAGLFVEFLGGLTGLVPKRLIEDANLTQPQFGFSKGSTITVRVHEVDADLQRFILSQKAATSATSAGTSSKKTKEKLQTDDVLANSIDEEIKTMSDISFGRIVKCKVVSVKATQINVQLADNIQGRIDVSEIFDKWEDIKDRKQPLRFFKAKQLLSARVLGVHDARNHKFLPISHRSGKYPVFELSLKPSFINAAHPEPLNMDQVKTGSSWMGFVNNVADDCLWINLSPNVRGRLRFMDASDDLSLLTDVEKNFPVGSALKVQVTAVNAEKGHLDLSAKQGFDKLSFGDVAPGMILAGRVTKITDKQIIMQLGEALVGAVNLIDMADDFSKADPSVYHKNEVLRACVVSVDKTKKKISLSLRPSKILSSSLPVQDREISSISDIKVNDVVRGFVKRITDAGLFVTVGHDVTAYVRVSDLSDSYLKEWKDSFQTDQLVKGRVTFIDAEQNKLQMSLKDSVLDPNFKAPLALRDLKVGQIVTGKIRKVEEFGAFIVIDRSANVSGLCHRSEMADKRVEDARTLYDEGDSVKAKIIKIDTKTGKISFSLKASHFQGEADESSDEEDVEDEAGGVELDGNDSVDEDDDVSMGGVEVEKGSDDEEEDEDSDEEELANGPTKEGGLGASGFDWSGNVLTEDADMADSDSDAEEEQQKKKKKTSKPEIQVDRTGDLDANGPQTVADYERLLLGEPDSSLLWLQYMAFQLELGEVDKARTIAERALRTITMGQDSEKLNIWVALLNLENTYGNDDSLEEVFKRACQYNEPQEMYDRMISIYIQSGKNEKADDLFRTAMKKKISTQSPKFFLNYASFLFDTLAAPERARGLLPRALQSLPAHTHVETTSKFAQLEFRSANGDIERGRTVFEGLLSSFPKRIDLWNILIDLEMKAGDAEQVRRLFERVLGLQHKKGTVTIDPSKKVKPKQARFLFKKWLAFEEKLAAAEGGDEKMVEETKARAAAYVKSLQETE</sequence>
<keyword evidence="13" id="KW-1185">Reference proteome</keyword>
<dbReference type="InterPro" id="IPR003029">
    <property type="entry name" value="S1_domain"/>
</dbReference>
<dbReference type="PANTHER" id="PTHR23270">
    <property type="entry name" value="PROGRAMMED CELL DEATH PROTEIN 11 PRE-RRNA PROCESSING PROTEIN RRP5"/>
    <property type="match status" value="1"/>
</dbReference>
<proteinExistence type="predicted"/>